<dbReference type="RefSeq" id="XP_018164896.1">
    <property type="nucleotide sequence ID" value="XM_018296534.1"/>
</dbReference>
<keyword evidence="3" id="KW-1185">Reference proteome</keyword>
<name>A0A1B7YWF4_COLHI</name>
<feature type="region of interest" description="Disordered" evidence="1">
    <location>
        <begin position="107"/>
        <end position="137"/>
    </location>
</feature>
<protein>
    <submittedName>
        <fullName evidence="2">Uncharacterized protein</fullName>
    </submittedName>
</protein>
<dbReference type="GeneID" id="28860641"/>
<dbReference type="Proteomes" id="UP000092177">
    <property type="component" value="Chromosome 1"/>
</dbReference>
<sequence>MKKAEAYQSIEFYFLSSEISNSRDETDPTAFSSRRHQDPGNLVFRISYSRLFSLDTGINDKGSCDLPRGCGRKFYVLPRQDVLILRSANAELTRVELLGPALRPGVKNGRMPYPGSTTESHERGGNENEKGEMQGGKSYSIDNSFGDAWNNDRGAWEADRELQHVVYRVRRGVRAVNGSGTSHGTMHRCTVAGLKMSFDLPWPTA</sequence>
<comment type="caution">
    <text evidence="2">The sequence shown here is derived from an EMBL/GenBank/DDBJ whole genome shotgun (WGS) entry which is preliminary data.</text>
</comment>
<proteinExistence type="predicted"/>
<evidence type="ECO:0000256" key="1">
    <source>
        <dbReference type="SAM" id="MobiDB-lite"/>
    </source>
</evidence>
<dbReference type="KEGG" id="chig:CH63R_01559"/>
<accession>A0A1B7YWF4</accession>
<organism evidence="2 3">
    <name type="scientific">Colletotrichum higginsianum (strain IMI 349063)</name>
    <name type="common">Crucifer anthracnose fungus</name>
    <dbReference type="NCBI Taxonomy" id="759273"/>
    <lineage>
        <taxon>Eukaryota</taxon>
        <taxon>Fungi</taxon>
        <taxon>Dikarya</taxon>
        <taxon>Ascomycota</taxon>
        <taxon>Pezizomycotina</taxon>
        <taxon>Sordariomycetes</taxon>
        <taxon>Hypocreomycetidae</taxon>
        <taxon>Glomerellales</taxon>
        <taxon>Glomerellaceae</taxon>
        <taxon>Colletotrichum</taxon>
        <taxon>Colletotrichum destructivum species complex</taxon>
    </lineage>
</organism>
<feature type="compositionally biased region" description="Basic and acidic residues" evidence="1">
    <location>
        <begin position="119"/>
        <end position="132"/>
    </location>
</feature>
<dbReference type="AlphaFoldDB" id="A0A1B7YWF4"/>
<gene>
    <name evidence="2" type="ORF">CH63R_01559</name>
</gene>
<dbReference type="EMBL" id="LTAN01000001">
    <property type="protein sequence ID" value="OBR16379.1"/>
    <property type="molecule type" value="Genomic_DNA"/>
</dbReference>
<evidence type="ECO:0000313" key="2">
    <source>
        <dbReference type="EMBL" id="OBR16379.1"/>
    </source>
</evidence>
<dbReference type="VEuPathDB" id="FungiDB:CH63R_01559"/>
<evidence type="ECO:0000313" key="3">
    <source>
        <dbReference type="Proteomes" id="UP000092177"/>
    </source>
</evidence>
<reference evidence="3" key="1">
    <citation type="journal article" date="2017" name="BMC Genomics">
        <title>Gapless genome assembly of Colletotrichum higginsianum reveals chromosome structure and association of transposable elements with secondary metabolite gene clusters.</title>
        <authorList>
            <person name="Dallery J.-F."/>
            <person name="Lapalu N."/>
            <person name="Zampounis A."/>
            <person name="Pigne S."/>
            <person name="Luyten I."/>
            <person name="Amselem J."/>
            <person name="Wittenberg A.H.J."/>
            <person name="Zhou S."/>
            <person name="de Queiroz M.V."/>
            <person name="Robin G.P."/>
            <person name="Auger A."/>
            <person name="Hainaut M."/>
            <person name="Henrissat B."/>
            <person name="Kim K.-T."/>
            <person name="Lee Y.-H."/>
            <person name="Lespinet O."/>
            <person name="Schwartz D.C."/>
            <person name="Thon M.R."/>
            <person name="O'Connell R.J."/>
        </authorList>
    </citation>
    <scope>NUCLEOTIDE SEQUENCE [LARGE SCALE GENOMIC DNA]</scope>
    <source>
        <strain evidence="3">IMI 349063</strain>
    </source>
</reference>